<dbReference type="PROSITE" id="PS50056">
    <property type="entry name" value="TYR_PHOSPHATASE_2"/>
    <property type="match status" value="1"/>
</dbReference>
<dbReference type="Proteomes" id="UP001358417">
    <property type="component" value="Unassembled WGS sequence"/>
</dbReference>
<feature type="domain" description="Tyrosine specific protein phosphatases" evidence="16">
    <location>
        <begin position="312"/>
        <end position="377"/>
    </location>
</feature>
<dbReference type="GO" id="GO:0033554">
    <property type="term" value="P:cellular response to stress"/>
    <property type="evidence" value="ECO:0007669"/>
    <property type="project" value="UniProtKB-ARBA"/>
</dbReference>
<evidence type="ECO:0000256" key="11">
    <source>
        <dbReference type="ARBA" id="ARBA00023242"/>
    </source>
</evidence>
<dbReference type="GO" id="GO:0005816">
    <property type="term" value="C:spindle pole body"/>
    <property type="evidence" value="ECO:0007669"/>
    <property type="project" value="UniProtKB-ARBA"/>
</dbReference>
<evidence type="ECO:0000256" key="4">
    <source>
        <dbReference type="ARBA" id="ARBA00013064"/>
    </source>
</evidence>
<dbReference type="InterPro" id="IPR029260">
    <property type="entry name" value="DSPn"/>
</dbReference>
<dbReference type="GO" id="GO:0004725">
    <property type="term" value="F:protein tyrosine phosphatase activity"/>
    <property type="evidence" value="ECO:0007669"/>
    <property type="project" value="UniProtKB-EC"/>
</dbReference>
<comment type="caution">
    <text evidence="17">The sequence shown here is derived from an EMBL/GenBank/DDBJ whole genome shotgun (WGS) entry which is preliminary data.</text>
</comment>
<comment type="subcellular location">
    <subcellularLocation>
        <location evidence="2">Cytoplasm</location>
    </subcellularLocation>
    <subcellularLocation>
        <location evidence="1">Nucleus</location>
    </subcellularLocation>
</comment>
<keyword evidence="13" id="KW-0131">Cell cycle</keyword>
<keyword evidence="10" id="KW-0904">Protein phosphatase</keyword>
<evidence type="ECO:0000256" key="10">
    <source>
        <dbReference type="ARBA" id="ARBA00022912"/>
    </source>
</evidence>
<dbReference type="SMART" id="SM00195">
    <property type="entry name" value="DSPc"/>
    <property type="match status" value="1"/>
</dbReference>
<dbReference type="GO" id="GO:0051301">
    <property type="term" value="P:cell division"/>
    <property type="evidence" value="ECO:0007669"/>
    <property type="project" value="UniProtKB-KW"/>
</dbReference>
<evidence type="ECO:0000256" key="2">
    <source>
        <dbReference type="ARBA" id="ARBA00004496"/>
    </source>
</evidence>
<dbReference type="InterPro" id="IPR050561">
    <property type="entry name" value="PTP"/>
</dbReference>
<keyword evidence="12" id="KW-0469">Meiosis</keyword>
<evidence type="ECO:0000256" key="8">
    <source>
        <dbReference type="ARBA" id="ARBA00022776"/>
    </source>
</evidence>
<protein>
    <recommendedName>
        <fullName evidence="4">protein-tyrosine-phosphatase</fullName>
        <ecNumber evidence="4">3.1.3.48</ecNumber>
    </recommendedName>
</protein>
<evidence type="ECO:0000256" key="5">
    <source>
        <dbReference type="ARBA" id="ARBA00022490"/>
    </source>
</evidence>
<dbReference type="GO" id="GO:0032954">
    <property type="term" value="P:regulation of cytokinetic process"/>
    <property type="evidence" value="ECO:0007669"/>
    <property type="project" value="UniProtKB-ARBA"/>
</dbReference>
<dbReference type="GO" id="GO:0000278">
    <property type="term" value="P:mitotic cell cycle"/>
    <property type="evidence" value="ECO:0007669"/>
    <property type="project" value="UniProtKB-ARBA"/>
</dbReference>
<evidence type="ECO:0000256" key="1">
    <source>
        <dbReference type="ARBA" id="ARBA00004123"/>
    </source>
</evidence>
<dbReference type="Pfam" id="PF14671">
    <property type="entry name" value="DSPn"/>
    <property type="match status" value="1"/>
</dbReference>
<dbReference type="PROSITE" id="PS50054">
    <property type="entry name" value="TYR_PHOSPHATASE_DUAL"/>
    <property type="match status" value="1"/>
</dbReference>
<accession>A0AAV9NC87</accession>
<evidence type="ECO:0000259" key="16">
    <source>
        <dbReference type="PROSITE" id="PS50056"/>
    </source>
</evidence>
<feature type="region of interest" description="Disordered" evidence="14">
    <location>
        <begin position="584"/>
        <end position="652"/>
    </location>
</feature>
<evidence type="ECO:0000313" key="17">
    <source>
        <dbReference type="EMBL" id="KAK5053361.1"/>
    </source>
</evidence>
<organism evidence="17 18">
    <name type="scientific">Exophiala bonariae</name>
    <dbReference type="NCBI Taxonomy" id="1690606"/>
    <lineage>
        <taxon>Eukaryota</taxon>
        <taxon>Fungi</taxon>
        <taxon>Dikarya</taxon>
        <taxon>Ascomycota</taxon>
        <taxon>Pezizomycotina</taxon>
        <taxon>Eurotiomycetes</taxon>
        <taxon>Chaetothyriomycetidae</taxon>
        <taxon>Chaetothyriales</taxon>
        <taxon>Herpotrichiellaceae</taxon>
        <taxon>Exophiala</taxon>
    </lineage>
</organism>
<evidence type="ECO:0000256" key="13">
    <source>
        <dbReference type="ARBA" id="ARBA00023306"/>
    </source>
</evidence>
<evidence type="ECO:0000256" key="9">
    <source>
        <dbReference type="ARBA" id="ARBA00022801"/>
    </source>
</evidence>
<dbReference type="InterPro" id="IPR020422">
    <property type="entry name" value="TYR_PHOSPHATASE_DUAL_dom"/>
</dbReference>
<dbReference type="SMART" id="SM00404">
    <property type="entry name" value="PTPc_motif"/>
    <property type="match status" value="1"/>
</dbReference>
<dbReference type="EC" id="3.1.3.48" evidence="4"/>
<dbReference type="GO" id="GO:0051321">
    <property type="term" value="P:meiotic cell cycle"/>
    <property type="evidence" value="ECO:0007669"/>
    <property type="project" value="UniProtKB-KW"/>
</dbReference>
<dbReference type="EMBL" id="JAVRRD010000012">
    <property type="protein sequence ID" value="KAK5053361.1"/>
    <property type="molecule type" value="Genomic_DNA"/>
</dbReference>
<dbReference type="Gene3D" id="3.90.190.10">
    <property type="entry name" value="Protein tyrosine phosphatase superfamily"/>
    <property type="match status" value="2"/>
</dbReference>
<dbReference type="CDD" id="cd17657">
    <property type="entry name" value="CDC14_N"/>
    <property type="match status" value="1"/>
</dbReference>
<feature type="compositionally biased region" description="Polar residues" evidence="14">
    <location>
        <begin position="477"/>
        <end position="488"/>
    </location>
</feature>
<feature type="region of interest" description="Disordered" evidence="14">
    <location>
        <begin position="401"/>
        <end position="537"/>
    </location>
</feature>
<dbReference type="PROSITE" id="PS00383">
    <property type="entry name" value="TYR_PHOSPHATASE_1"/>
    <property type="match status" value="1"/>
</dbReference>
<feature type="region of interest" description="Disordered" evidence="14">
    <location>
        <begin position="34"/>
        <end position="67"/>
    </location>
</feature>
<evidence type="ECO:0000256" key="12">
    <source>
        <dbReference type="ARBA" id="ARBA00023254"/>
    </source>
</evidence>
<dbReference type="InterPro" id="IPR029021">
    <property type="entry name" value="Prot-tyrosine_phosphatase-like"/>
</dbReference>
<gene>
    <name evidence="17" type="ORF">LTR84_002335</name>
</gene>
<dbReference type="GeneID" id="89970547"/>
<dbReference type="GO" id="GO:0005730">
    <property type="term" value="C:nucleolus"/>
    <property type="evidence" value="ECO:0007669"/>
    <property type="project" value="UniProtKB-ARBA"/>
</dbReference>
<dbReference type="InterPro" id="IPR000340">
    <property type="entry name" value="Dual-sp_phosphatase_cat-dom"/>
</dbReference>
<dbReference type="InterPro" id="IPR003595">
    <property type="entry name" value="Tyr_Pase_cat"/>
</dbReference>
<keyword evidence="8" id="KW-0498">Mitosis</keyword>
<feature type="domain" description="Tyrosine-protein phosphatase" evidence="15">
    <location>
        <begin position="244"/>
        <end position="394"/>
    </location>
</feature>
<comment type="similarity">
    <text evidence="3">Belongs to the protein-tyrosine phosphatase family. Non-receptor class CDC14 subfamily.</text>
</comment>
<evidence type="ECO:0000259" key="15">
    <source>
        <dbReference type="PROSITE" id="PS50054"/>
    </source>
</evidence>
<name>A0AAV9NC87_9EURO</name>
<reference evidence="17 18" key="1">
    <citation type="submission" date="2023-08" db="EMBL/GenBank/DDBJ databases">
        <title>Black Yeasts Isolated from many extreme environments.</title>
        <authorList>
            <person name="Coleine C."/>
            <person name="Stajich J.E."/>
            <person name="Selbmann L."/>
        </authorList>
    </citation>
    <scope>NUCLEOTIDE SEQUENCE [LARGE SCALE GENOMIC DNA]</scope>
    <source>
        <strain evidence="17 18">CCFEE 5792</strain>
    </source>
</reference>
<dbReference type="Pfam" id="PF00782">
    <property type="entry name" value="DSPc"/>
    <property type="match status" value="1"/>
</dbReference>
<dbReference type="SUPFAM" id="SSF52799">
    <property type="entry name" value="(Phosphotyrosine protein) phosphatases II"/>
    <property type="match status" value="2"/>
</dbReference>
<dbReference type="AlphaFoldDB" id="A0AAV9NC87"/>
<feature type="compositionally biased region" description="Basic and acidic residues" evidence="14">
    <location>
        <begin position="617"/>
        <end position="631"/>
    </location>
</feature>
<dbReference type="PANTHER" id="PTHR23339">
    <property type="entry name" value="TYROSINE SPECIFIC PROTEIN PHOSPHATASE AND DUAL SPECIFICITY PROTEIN PHOSPHATASE"/>
    <property type="match status" value="1"/>
</dbReference>
<dbReference type="GO" id="GO:0007096">
    <property type="term" value="P:regulation of exit from mitosis"/>
    <property type="evidence" value="ECO:0007669"/>
    <property type="project" value="UniProtKB-ARBA"/>
</dbReference>
<proteinExistence type="inferred from homology"/>
<keyword evidence="5" id="KW-0963">Cytoplasm</keyword>
<keyword evidence="11" id="KW-0539">Nucleus</keyword>
<evidence type="ECO:0000313" key="18">
    <source>
        <dbReference type="Proteomes" id="UP001358417"/>
    </source>
</evidence>
<dbReference type="FunFam" id="3.90.190.10:FF:000038">
    <property type="entry name" value="Tyrosine-protein phosphatase CDC14"/>
    <property type="match status" value="1"/>
</dbReference>
<dbReference type="RefSeq" id="XP_064706803.1">
    <property type="nucleotide sequence ID" value="XM_064845949.1"/>
</dbReference>
<feature type="compositionally biased region" description="Polar residues" evidence="14">
    <location>
        <begin position="419"/>
        <end position="432"/>
    </location>
</feature>
<keyword evidence="6" id="KW-0597">Phosphoprotein</keyword>
<keyword evidence="9" id="KW-0378">Hydrolase</keyword>
<dbReference type="GO" id="GO:0005737">
    <property type="term" value="C:cytoplasm"/>
    <property type="evidence" value="ECO:0007669"/>
    <property type="project" value="UniProtKB-SubCell"/>
</dbReference>
<keyword evidence="18" id="KW-1185">Reference proteome</keyword>
<keyword evidence="7" id="KW-0132">Cell division</keyword>
<dbReference type="InterPro" id="IPR016130">
    <property type="entry name" value="Tyr_Pase_AS"/>
</dbReference>
<evidence type="ECO:0000256" key="14">
    <source>
        <dbReference type="SAM" id="MobiDB-lite"/>
    </source>
</evidence>
<evidence type="ECO:0000256" key="6">
    <source>
        <dbReference type="ARBA" id="ARBA00022553"/>
    </source>
</evidence>
<sequence>MAPTMAHSASYGQVIEYIQDRLYLASYTQAPNEHTPFPYPTTQAKRSPHKKSSRVQNTPSSPALRPPPVYFTIDDTLLYNAFHADFGPLHIGHLYRFAVQFHEILGDPANNDKAVVFWSRADARSRANAACLVACYMVLIQAWPPHLALAPIAQADPPYMPFRDAGYSQADFILNIQDVVYGVWKAKEENICQLKEFNLEEYERYERVDMGDFNWVSPQFVAFASPQSEPVAPIPVTSPAYETLPSCVPEIQAARISQPFKNVLTHFVQRDVGLVVRLNSELYCPTYFTALGIQHIDMIFEDGTCPALPIVRKFIKLAHDMIAKNKSIAVHCKAGLGRTGCLIGAYLIYRHGFTANEVIAFMRFMRPGMVVGPQQHWLHLNQGQFREWYLEDQWKAKMELAKPSTPRTMSTKTPMRISSGAQTATPNRSSVQRAALGEIDGNDVTNGSYQDENLPAPTPGQPRKYARMDPRNHPYARSTSNSMRVSGSKNDEAHVSEQGQSTGVDSEEELILQRAALRRSQSRSPSSKGKARSVSYTTTTTTMTKTFDVGESMGIYEDEAEMNFQMEDTNAIWDELAQEQENLKLSTKSEKVHVGGKPKTPRSASGMGAMSVSKTRSLRESPRRSGAEDKTKVRKTSGRIASGSHGPVPVKR</sequence>
<evidence type="ECO:0000256" key="3">
    <source>
        <dbReference type="ARBA" id="ARBA00007315"/>
    </source>
</evidence>
<dbReference type="InterPro" id="IPR000387">
    <property type="entry name" value="Tyr_Pase_dom"/>
</dbReference>
<evidence type="ECO:0000256" key="7">
    <source>
        <dbReference type="ARBA" id="ARBA00022618"/>
    </source>
</evidence>